<dbReference type="PROSITE" id="PS51819">
    <property type="entry name" value="VOC"/>
    <property type="match status" value="1"/>
</dbReference>
<proteinExistence type="predicted"/>
<dbReference type="Proteomes" id="UP000320461">
    <property type="component" value="Unassembled WGS sequence"/>
</dbReference>
<reference evidence="2 3" key="1">
    <citation type="submission" date="2019-06" db="EMBL/GenBank/DDBJ databases">
        <title>Whole genome shotgun sequence of Cellulomonas gelida NBRC 3748.</title>
        <authorList>
            <person name="Hosoyama A."/>
            <person name="Uohara A."/>
            <person name="Ohji S."/>
            <person name="Ichikawa N."/>
        </authorList>
    </citation>
    <scope>NUCLEOTIDE SEQUENCE [LARGE SCALE GENOMIC DNA]</scope>
    <source>
        <strain evidence="2 3">NBRC 3748</strain>
    </source>
</reference>
<dbReference type="PANTHER" id="PTHR35908:SF1">
    <property type="entry name" value="CONSERVED PROTEIN"/>
    <property type="match status" value="1"/>
</dbReference>
<evidence type="ECO:0000313" key="2">
    <source>
        <dbReference type="EMBL" id="GEA83844.1"/>
    </source>
</evidence>
<name>A0A4Y3KKG4_9CELL</name>
<gene>
    <name evidence="2" type="ORF">CGE01nite_10950</name>
</gene>
<organism evidence="2 3">
    <name type="scientific">Cellulomonas gelida</name>
    <dbReference type="NCBI Taxonomy" id="1712"/>
    <lineage>
        <taxon>Bacteria</taxon>
        <taxon>Bacillati</taxon>
        <taxon>Actinomycetota</taxon>
        <taxon>Actinomycetes</taxon>
        <taxon>Micrococcales</taxon>
        <taxon>Cellulomonadaceae</taxon>
        <taxon>Cellulomonas</taxon>
    </lineage>
</organism>
<evidence type="ECO:0000259" key="1">
    <source>
        <dbReference type="PROSITE" id="PS51819"/>
    </source>
</evidence>
<dbReference type="AlphaFoldDB" id="A0A4Y3KKG4"/>
<dbReference type="Gene3D" id="3.10.180.10">
    <property type="entry name" value="2,3-Dihydroxybiphenyl 1,2-Dioxygenase, domain 1"/>
    <property type="match status" value="1"/>
</dbReference>
<keyword evidence="3" id="KW-1185">Reference proteome</keyword>
<evidence type="ECO:0000313" key="3">
    <source>
        <dbReference type="Proteomes" id="UP000320461"/>
    </source>
</evidence>
<dbReference type="InterPro" id="IPR041581">
    <property type="entry name" value="Glyoxalase_6"/>
</dbReference>
<feature type="domain" description="VOC" evidence="1">
    <location>
        <begin position="7"/>
        <end position="118"/>
    </location>
</feature>
<comment type="caution">
    <text evidence="2">The sequence shown here is derived from an EMBL/GenBank/DDBJ whole genome shotgun (WGS) entry which is preliminary data.</text>
</comment>
<dbReference type="InterPro" id="IPR029068">
    <property type="entry name" value="Glyas_Bleomycin-R_OHBP_Dase"/>
</dbReference>
<dbReference type="Pfam" id="PF18029">
    <property type="entry name" value="Glyoxalase_6"/>
    <property type="match status" value="1"/>
</dbReference>
<dbReference type="CDD" id="cd06587">
    <property type="entry name" value="VOC"/>
    <property type="match status" value="1"/>
</dbReference>
<protein>
    <submittedName>
        <fullName evidence="2">Glyoxalase</fullName>
    </submittedName>
</protein>
<dbReference type="EMBL" id="BJLQ01000008">
    <property type="protein sequence ID" value="GEA83844.1"/>
    <property type="molecule type" value="Genomic_DNA"/>
</dbReference>
<dbReference type="InterPro" id="IPR037523">
    <property type="entry name" value="VOC_core"/>
</dbReference>
<sequence>MARMGLTVEMVTFDTTDAVALATWWARQLGGEVRDESDGWFVVAADVQGVARVGFQKVEEATPGKNRVHLDLAASDAPAEVARLVADGASLVDTHTEGGFSWTVLADPDGNQFCVSQH</sequence>
<dbReference type="PANTHER" id="PTHR35908">
    <property type="entry name" value="HYPOTHETICAL FUSION PROTEIN"/>
    <property type="match status" value="1"/>
</dbReference>
<dbReference type="SUPFAM" id="SSF54593">
    <property type="entry name" value="Glyoxalase/Bleomycin resistance protein/Dihydroxybiphenyl dioxygenase"/>
    <property type="match status" value="1"/>
</dbReference>
<accession>A0A4Y3KKG4</accession>